<feature type="transmembrane region" description="Helical" evidence="7">
    <location>
        <begin position="65"/>
        <end position="89"/>
    </location>
</feature>
<dbReference type="AlphaFoldDB" id="A0A6J7RMS6"/>
<evidence type="ECO:0000256" key="1">
    <source>
        <dbReference type="ARBA" id="ARBA00022475"/>
    </source>
</evidence>
<keyword evidence="1" id="KW-1003">Cell membrane</keyword>
<sequence length="177" mass="18866">MTSRNIRSKSMIVVAVVAIIVIALDQWTKNWALTTMRPRMSAGGEGPINLAGTWLRLIYVENTGAAFSLGTGFTWIFSLIAVIVIIAIIRAATRLGSIWWAVALGGLLGGATGNLIDRLTRAPGVGRGYVVDFIQLPYWPVFNVADMCVVCSAILMVALTLFGVTFKGAPAPVAATQ</sequence>
<dbReference type="Pfam" id="PF01252">
    <property type="entry name" value="Peptidase_A8"/>
    <property type="match status" value="1"/>
</dbReference>
<organism evidence="8">
    <name type="scientific">freshwater metagenome</name>
    <dbReference type="NCBI Taxonomy" id="449393"/>
    <lineage>
        <taxon>unclassified sequences</taxon>
        <taxon>metagenomes</taxon>
        <taxon>ecological metagenomes</taxon>
    </lineage>
</organism>
<dbReference type="NCBIfam" id="TIGR00077">
    <property type="entry name" value="lspA"/>
    <property type="match status" value="1"/>
</dbReference>
<feature type="transmembrane region" description="Helical" evidence="7">
    <location>
        <begin position="12"/>
        <end position="28"/>
    </location>
</feature>
<name>A0A6J7RMS6_9ZZZZ</name>
<feature type="transmembrane region" description="Helical" evidence="7">
    <location>
        <begin position="136"/>
        <end position="162"/>
    </location>
</feature>
<dbReference type="HAMAP" id="MF_00161">
    <property type="entry name" value="LspA"/>
    <property type="match status" value="1"/>
</dbReference>
<dbReference type="PRINTS" id="PR00781">
    <property type="entry name" value="LIPOSIGPTASE"/>
</dbReference>
<keyword evidence="4" id="KW-0378">Hydrolase</keyword>
<feature type="transmembrane region" description="Helical" evidence="7">
    <location>
        <begin position="98"/>
        <end position="116"/>
    </location>
</feature>
<dbReference type="EMBL" id="CAFBPJ010000236">
    <property type="protein sequence ID" value="CAB5030115.1"/>
    <property type="molecule type" value="Genomic_DNA"/>
</dbReference>
<dbReference type="PANTHER" id="PTHR33695:SF1">
    <property type="entry name" value="LIPOPROTEIN SIGNAL PEPTIDASE"/>
    <property type="match status" value="1"/>
</dbReference>
<evidence type="ECO:0000256" key="6">
    <source>
        <dbReference type="ARBA" id="ARBA00023136"/>
    </source>
</evidence>
<gene>
    <name evidence="8" type="ORF">UFOPK4092_01534</name>
</gene>
<dbReference type="PROSITE" id="PS00855">
    <property type="entry name" value="SPASE_II"/>
    <property type="match status" value="1"/>
</dbReference>
<evidence type="ECO:0000256" key="7">
    <source>
        <dbReference type="SAM" id="Phobius"/>
    </source>
</evidence>
<reference evidence="8" key="1">
    <citation type="submission" date="2020-05" db="EMBL/GenBank/DDBJ databases">
        <authorList>
            <person name="Chiriac C."/>
            <person name="Salcher M."/>
            <person name="Ghai R."/>
            <person name="Kavagutti S V."/>
        </authorList>
    </citation>
    <scope>NUCLEOTIDE SEQUENCE</scope>
</reference>
<evidence type="ECO:0000256" key="4">
    <source>
        <dbReference type="ARBA" id="ARBA00022801"/>
    </source>
</evidence>
<evidence type="ECO:0000313" key="8">
    <source>
        <dbReference type="EMBL" id="CAB5030115.1"/>
    </source>
</evidence>
<evidence type="ECO:0000256" key="5">
    <source>
        <dbReference type="ARBA" id="ARBA00022989"/>
    </source>
</evidence>
<evidence type="ECO:0000256" key="2">
    <source>
        <dbReference type="ARBA" id="ARBA00022670"/>
    </source>
</evidence>
<keyword evidence="2" id="KW-0645">Protease</keyword>
<dbReference type="GO" id="GO:0016020">
    <property type="term" value="C:membrane"/>
    <property type="evidence" value="ECO:0007669"/>
    <property type="project" value="InterPro"/>
</dbReference>
<keyword evidence="3 7" id="KW-0812">Transmembrane</keyword>
<dbReference type="GO" id="GO:0006508">
    <property type="term" value="P:proteolysis"/>
    <property type="evidence" value="ECO:0007669"/>
    <property type="project" value="UniProtKB-KW"/>
</dbReference>
<protein>
    <submittedName>
        <fullName evidence="8">Unannotated protein</fullName>
    </submittedName>
</protein>
<dbReference type="PANTHER" id="PTHR33695">
    <property type="entry name" value="LIPOPROTEIN SIGNAL PEPTIDASE"/>
    <property type="match status" value="1"/>
</dbReference>
<accession>A0A6J7RMS6</accession>
<keyword evidence="5 7" id="KW-1133">Transmembrane helix</keyword>
<proteinExistence type="inferred from homology"/>
<dbReference type="InterPro" id="IPR001872">
    <property type="entry name" value="Peptidase_A8"/>
</dbReference>
<evidence type="ECO:0000256" key="3">
    <source>
        <dbReference type="ARBA" id="ARBA00022692"/>
    </source>
</evidence>
<keyword evidence="6 7" id="KW-0472">Membrane</keyword>
<dbReference type="GO" id="GO:0004190">
    <property type="term" value="F:aspartic-type endopeptidase activity"/>
    <property type="evidence" value="ECO:0007669"/>
    <property type="project" value="InterPro"/>
</dbReference>